<sequence length="305" mass="34814">MTKEELYLSILDNIQDGVYYVDIHRKIKFWNKGAEQITGYQADEMLGLECSESKLNHIDEFGNHLCITGCPLFATNIDGVVRTERVFVRHKNGYRIPLLTTVYPIRENGVIVGSVEIFTRNAPKAYDDNLIENLSEKAMHDSLTKLPNRSYLESFLQYKLSEYQRFSKRFALLFVDIDHFRVFNNTYGHDVGDLVLTDIAKSIVNIIKKDDMFGRWGGEEFVGIFSINRNYEASAIAERIRHLVENTVVTNSDGQELKVTISVGVTVSKPQDTPDDIIKRADSLMYQSKHNGRNMVSTDVSAENI</sequence>
<dbReference type="RefSeq" id="WP_118126034.1">
    <property type="nucleotide sequence ID" value="NZ_CAKZTK010000021.1"/>
</dbReference>
<dbReference type="Pfam" id="PF00990">
    <property type="entry name" value="GGDEF"/>
    <property type="match status" value="1"/>
</dbReference>
<dbReference type="CDD" id="cd01949">
    <property type="entry name" value="GGDEF"/>
    <property type="match status" value="1"/>
</dbReference>
<evidence type="ECO:0000313" key="3">
    <source>
        <dbReference type="EMBL" id="RGR68332.1"/>
    </source>
</evidence>
<dbReference type="SUPFAM" id="SSF55785">
    <property type="entry name" value="PYP-like sensor domain (PAS domain)"/>
    <property type="match status" value="1"/>
</dbReference>
<evidence type="ECO:0000259" key="2">
    <source>
        <dbReference type="PROSITE" id="PS50887"/>
    </source>
</evidence>
<reference evidence="3 4" key="1">
    <citation type="submission" date="2018-08" db="EMBL/GenBank/DDBJ databases">
        <title>A genome reference for cultivated species of the human gut microbiota.</title>
        <authorList>
            <person name="Zou Y."/>
            <person name="Xue W."/>
            <person name="Luo G."/>
        </authorList>
    </citation>
    <scope>NUCLEOTIDE SEQUENCE [LARGE SCALE GENOMIC DNA]</scope>
    <source>
        <strain evidence="3 4">AF24-4</strain>
    </source>
</reference>
<dbReference type="SMART" id="SM00091">
    <property type="entry name" value="PAS"/>
    <property type="match status" value="1"/>
</dbReference>
<dbReference type="InterPro" id="IPR043128">
    <property type="entry name" value="Rev_trsase/Diguanyl_cyclase"/>
</dbReference>
<dbReference type="EMBL" id="QRUN01000010">
    <property type="protein sequence ID" value="RGR68332.1"/>
    <property type="molecule type" value="Genomic_DNA"/>
</dbReference>
<dbReference type="PANTHER" id="PTHR46663">
    <property type="entry name" value="DIGUANYLATE CYCLASE DGCT-RELATED"/>
    <property type="match status" value="1"/>
</dbReference>
<dbReference type="PROSITE" id="PS50112">
    <property type="entry name" value="PAS"/>
    <property type="match status" value="1"/>
</dbReference>
<dbReference type="InterPro" id="IPR035965">
    <property type="entry name" value="PAS-like_dom_sf"/>
</dbReference>
<dbReference type="Gene3D" id="3.30.450.20">
    <property type="entry name" value="PAS domain"/>
    <property type="match status" value="1"/>
</dbReference>
<dbReference type="SUPFAM" id="SSF55073">
    <property type="entry name" value="Nucleotide cyclase"/>
    <property type="match status" value="1"/>
</dbReference>
<dbReference type="FunFam" id="3.30.70.270:FF:000001">
    <property type="entry name" value="Diguanylate cyclase domain protein"/>
    <property type="match status" value="1"/>
</dbReference>
<accession>A0A412FJL5</accession>
<dbReference type="InterPro" id="IPR000160">
    <property type="entry name" value="GGDEF_dom"/>
</dbReference>
<dbReference type="Pfam" id="PF13426">
    <property type="entry name" value="PAS_9"/>
    <property type="match status" value="1"/>
</dbReference>
<feature type="domain" description="PAS" evidence="1">
    <location>
        <begin position="3"/>
        <end position="47"/>
    </location>
</feature>
<dbReference type="CDD" id="cd00130">
    <property type="entry name" value="PAS"/>
    <property type="match status" value="1"/>
</dbReference>
<dbReference type="NCBIfam" id="TIGR00254">
    <property type="entry name" value="GGDEF"/>
    <property type="match status" value="1"/>
</dbReference>
<dbReference type="Proteomes" id="UP000285820">
    <property type="component" value="Unassembled WGS sequence"/>
</dbReference>
<comment type="caution">
    <text evidence="3">The sequence shown here is derived from an EMBL/GenBank/DDBJ whole genome shotgun (WGS) entry which is preliminary data.</text>
</comment>
<dbReference type="InterPro" id="IPR000014">
    <property type="entry name" value="PAS"/>
</dbReference>
<gene>
    <name evidence="3" type="ORF">DWY29_09025</name>
</gene>
<evidence type="ECO:0000259" key="1">
    <source>
        <dbReference type="PROSITE" id="PS50112"/>
    </source>
</evidence>
<name>A0A412FJL5_9FIRM</name>
<feature type="domain" description="GGDEF" evidence="2">
    <location>
        <begin position="168"/>
        <end position="301"/>
    </location>
</feature>
<dbReference type="SMART" id="SM00267">
    <property type="entry name" value="GGDEF"/>
    <property type="match status" value="1"/>
</dbReference>
<dbReference type="InterPro" id="IPR052163">
    <property type="entry name" value="DGC-Regulatory_Protein"/>
</dbReference>
<dbReference type="PROSITE" id="PS50887">
    <property type="entry name" value="GGDEF"/>
    <property type="match status" value="1"/>
</dbReference>
<evidence type="ECO:0000313" key="4">
    <source>
        <dbReference type="Proteomes" id="UP000285820"/>
    </source>
</evidence>
<dbReference type="AlphaFoldDB" id="A0A412FJL5"/>
<proteinExistence type="predicted"/>
<protein>
    <submittedName>
        <fullName evidence="3">Sensor domain-containing diguanylate cyclase</fullName>
    </submittedName>
</protein>
<dbReference type="Gene3D" id="3.30.70.270">
    <property type="match status" value="1"/>
</dbReference>
<dbReference type="PANTHER" id="PTHR46663:SF4">
    <property type="entry name" value="DIGUANYLATE CYCLASE DGCT-RELATED"/>
    <property type="match status" value="1"/>
</dbReference>
<organism evidence="3 4">
    <name type="scientific">Roseburia inulinivorans</name>
    <dbReference type="NCBI Taxonomy" id="360807"/>
    <lineage>
        <taxon>Bacteria</taxon>
        <taxon>Bacillati</taxon>
        <taxon>Bacillota</taxon>
        <taxon>Clostridia</taxon>
        <taxon>Lachnospirales</taxon>
        <taxon>Lachnospiraceae</taxon>
        <taxon>Roseburia</taxon>
    </lineage>
</organism>
<dbReference type="NCBIfam" id="TIGR00229">
    <property type="entry name" value="sensory_box"/>
    <property type="match status" value="1"/>
</dbReference>
<dbReference type="InterPro" id="IPR029787">
    <property type="entry name" value="Nucleotide_cyclase"/>
</dbReference>